<dbReference type="EMBL" id="PVWO01000150">
    <property type="protein sequence ID" value="PSB56019.1"/>
    <property type="molecule type" value="Genomic_DNA"/>
</dbReference>
<evidence type="ECO:0000313" key="2">
    <source>
        <dbReference type="Proteomes" id="UP000238937"/>
    </source>
</evidence>
<dbReference type="Proteomes" id="UP000238937">
    <property type="component" value="Unassembled WGS sequence"/>
</dbReference>
<evidence type="ECO:0000313" key="1">
    <source>
        <dbReference type="EMBL" id="PSB56019.1"/>
    </source>
</evidence>
<reference evidence="1 2" key="1">
    <citation type="submission" date="2018-03" db="EMBL/GenBank/DDBJ databases">
        <title>The ancient ancestry and fast evolution of plastids.</title>
        <authorList>
            <person name="Moore K.R."/>
            <person name="Magnabosco C."/>
            <person name="Momper L."/>
            <person name="Gold D.A."/>
            <person name="Bosak T."/>
            <person name="Fournier G.P."/>
        </authorList>
    </citation>
    <scope>NUCLEOTIDE SEQUENCE [LARGE SCALE GENOMIC DNA]</scope>
    <source>
        <strain evidence="1 2">CCALA 037</strain>
    </source>
</reference>
<keyword evidence="2" id="KW-1185">Reference proteome</keyword>
<protein>
    <submittedName>
        <fullName evidence="1">Uncharacterized protein</fullName>
    </submittedName>
</protein>
<proteinExistence type="predicted"/>
<gene>
    <name evidence="1" type="ORF">C7B77_13230</name>
</gene>
<comment type="caution">
    <text evidence="1">The sequence shown here is derived from an EMBL/GenBank/DDBJ whole genome shotgun (WGS) entry which is preliminary data.</text>
</comment>
<sequence length="83" mass="9274">MHPDRKVQLVEAKNGVAGFEDEKIEWGAGSGELGVGSWELGVGSWEQRSKNNRSYLRAVTPEKLSMFCSQASDCDDRMIKIEK</sequence>
<name>A0A2T1GEX5_9CYAN</name>
<organism evidence="1 2">
    <name type="scientific">Chamaesiphon polymorphus CCALA 037</name>
    <dbReference type="NCBI Taxonomy" id="2107692"/>
    <lineage>
        <taxon>Bacteria</taxon>
        <taxon>Bacillati</taxon>
        <taxon>Cyanobacteriota</taxon>
        <taxon>Cyanophyceae</taxon>
        <taxon>Gomontiellales</taxon>
        <taxon>Chamaesiphonaceae</taxon>
        <taxon>Chamaesiphon</taxon>
    </lineage>
</organism>
<accession>A0A2T1GEX5</accession>
<dbReference type="AlphaFoldDB" id="A0A2T1GEX5"/>